<dbReference type="OrthoDB" id="5292387at2"/>
<evidence type="ECO:0000256" key="1">
    <source>
        <dbReference type="ARBA" id="ARBA00009437"/>
    </source>
</evidence>
<keyword evidence="7" id="KW-1185">Reference proteome</keyword>
<dbReference type="RefSeq" id="WP_061149382.1">
    <property type="nucleotide sequence ID" value="NZ_FCOM02000026.1"/>
</dbReference>
<sequence>MELRHLRYFIAVAELRSVRAASEHLHVTQPAISRQIQDLEEAIGATLFERTPRGLKLTPAGIAYLSEARDILARVDAANRLAHRIASGVQGRLRVGFVENASWSGLVSSALSAFQHSASDVALELQPMNTPEQLDAIAAERLDGGFCYRFGALPDGFASVPLLEQTVVLAVPEQCALGKNGAVSASELSGLPFIAFPRHVYAAYYDRLISACAERGLTLDIRQEASTETAILSLVAAGVGAALINAANRERPPARVRFVDIDDLSVRLPLEFCYLAQHGNATLQRFIDLLTAHGNVKP</sequence>
<evidence type="ECO:0000256" key="3">
    <source>
        <dbReference type="ARBA" id="ARBA00023125"/>
    </source>
</evidence>
<dbReference type="PANTHER" id="PTHR30346">
    <property type="entry name" value="TRANSCRIPTIONAL DUAL REGULATOR HCAR-RELATED"/>
    <property type="match status" value="1"/>
</dbReference>
<organism evidence="6 7">
    <name type="scientific">Caballeronia arvi</name>
    <dbReference type="NCBI Taxonomy" id="1777135"/>
    <lineage>
        <taxon>Bacteria</taxon>
        <taxon>Pseudomonadati</taxon>
        <taxon>Pseudomonadota</taxon>
        <taxon>Betaproteobacteria</taxon>
        <taxon>Burkholderiales</taxon>
        <taxon>Burkholderiaceae</taxon>
        <taxon>Caballeronia</taxon>
    </lineage>
</organism>
<dbReference type="InterPro" id="IPR036388">
    <property type="entry name" value="WH-like_DNA-bd_sf"/>
</dbReference>
<dbReference type="InterPro" id="IPR005119">
    <property type="entry name" value="LysR_subst-bd"/>
</dbReference>
<evidence type="ECO:0000256" key="2">
    <source>
        <dbReference type="ARBA" id="ARBA00023015"/>
    </source>
</evidence>
<dbReference type="Proteomes" id="UP000055019">
    <property type="component" value="Unassembled WGS sequence"/>
</dbReference>
<gene>
    <name evidence="6" type="ORF">AWB74_05010</name>
</gene>
<dbReference type="GO" id="GO:0003700">
    <property type="term" value="F:DNA-binding transcription factor activity"/>
    <property type="evidence" value="ECO:0007669"/>
    <property type="project" value="InterPro"/>
</dbReference>
<dbReference type="GO" id="GO:0003677">
    <property type="term" value="F:DNA binding"/>
    <property type="evidence" value="ECO:0007669"/>
    <property type="project" value="UniProtKB-KW"/>
</dbReference>
<dbReference type="SUPFAM" id="SSF53850">
    <property type="entry name" value="Periplasmic binding protein-like II"/>
    <property type="match status" value="1"/>
</dbReference>
<dbReference type="PRINTS" id="PR00039">
    <property type="entry name" value="HTHLYSR"/>
</dbReference>
<dbReference type="PROSITE" id="PS50931">
    <property type="entry name" value="HTH_LYSR"/>
    <property type="match status" value="1"/>
</dbReference>
<dbReference type="FunFam" id="1.10.10.10:FF:000001">
    <property type="entry name" value="LysR family transcriptional regulator"/>
    <property type="match status" value="1"/>
</dbReference>
<dbReference type="InterPro" id="IPR000847">
    <property type="entry name" value="LysR_HTH_N"/>
</dbReference>
<comment type="caution">
    <text evidence="6">The sequence shown here is derived from an EMBL/GenBank/DDBJ whole genome shotgun (WGS) entry which is preliminary data.</text>
</comment>
<proteinExistence type="inferred from homology"/>
<dbReference type="Gene3D" id="3.40.190.10">
    <property type="entry name" value="Periplasmic binding protein-like II"/>
    <property type="match status" value="2"/>
</dbReference>
<dbReference type="AlphaFoldDB" id="A0A158K5Z5"/>
<keyword evidence="3" id="KW-0238">DNA-binding</keyword>
<evidence type="ECO:0000313" key="6">
    <source>
        <dbReference type="EMBL" id="SAL76537.1"/>
    </source>
</evidence>
<feature type="domain" description="HTH lysR-type" evidence="5">
    <location>
        <begin position="1"/>
        <end position="58"/>
    </location>
</feature>
<name>A0A158K5Z5_9BURK</name>
<protein>
    <submittedName>
        <fullName evidence="6">LysR family transcriptional regulator</fullName>
    </submittedName>
</protein>
<keyword evidence="2" id="KW-0805">Transcription regulation</keyword>
<dbReference type="Pfam" id="PF03466">
    <property type="entry name" value="LysR_substrate"/>
    <property type="match status" value="1"/>
</dbReference>
<evidence type="ECO:0000256" key="4">
    <source>
        <dbReference type="ARBA" id="ARBA00023163"/>
    </source>
</evidence>
<dbReference type="SUPFAM" id="SSF46785">
    <property type="entry name" value="Winged helix' DNA-binding domain"/>
    <property type="match status" value="1"/>
</dbReference>
<evidence type="ECO:0000259" key="5">
    <source>
        <dbReference type="PROSITE" id="PS50931"/>
    </source>
</evidence>
<dbReference type="GO" id="GO:0032993">
    <property type="term" value="C:protein-DNA complex"/>
    <property type="evidence" value="ECO:0007669"/>
    <property type="project" value="TreeGrafter"/>
</dbReference>
<dbReference type="InterPro" id="IPR036390">
    <property type="entry name" value="WH_DNA-bd_sf"/>
</dbReference>
<dbReference type="EMBL" id="FCOM02000026">
    <property type="protein sequence ID" value="SAL76537.1"/>
    <property type="molecule type" value="Genomic_DNA"/>
</dbReference>
<dbReference type="CDD" id="cd08414">
    <property type="entry name" value="PBP2_LTTR_aromatics_like"/>
    <property type="match status" value="1"/>
</dbReference>
<reference evidence="6" key="1">
    <citation type="submission" date="2016-01" db="EMBL/GenBank/DDBJ databases">
        <authorList>
            <person name="Peeters C."/>
        </authorList>
    </citation>
    <scope>NUCLEOTIDE SEQUENCE [LARGE SCALE GENOMIC DNA]</scope>
    <source>
        <strain evidence="6">LMG 29317</strain>
    </source>
</reference>
<keyword evidence="4" id="KW-0804">Transcription</keyword>
<dbReference type="Pfam" id="PF00126">
    <property type="entry name" value="HTH_1"/>
    <property type="match status" value="1"/>
</dbReference>
<dbReference type="Gene3D" id="1.10.10.10">
    <property type="entry name" value="Winged helix-like DNA-binding domain superfamily/Winged helix DNA-binding domain"/>
    <property type="match status" value="1"/>
</dbReference>
<comment type="similarity">
    <text evidence="1">Belongs to the LysR transcriptional regulatory family.</text>
</comment>
<accession>A0A158K5Z5</accession>
<evidence type="ECO:0000313" key="7">
    <source>
        <dbReference type="Proteomes" id="UP000055019"/>
    </source>
</evidence>
<dbReference type="PANTHER" id="PTHR30346:SF17">
    <property type="entry name" value="LYSR FAMILY TRANSCRIPTIONAL REGULATOR"/>
    <property type="match status" value="1"/>
</dbReference>